<feature type="transmembrane region" description="Helical" evidence="5">
    <location>
        <begin position="137"/>
        <end position="156"/>
    </location>
</feature>
<dbReference type="InterPro" id="IPR008253">
    <property type="entry name" value="Marvel"/>
</dbReference>
<dbReference type="EMBL" id="QPFP01000015">
    <property type="protein sequence ID" value="TEB32543.1"/>
    <property type="molecule type" value="Genomic_DNA"/>
</dbReference>
<evidence type="ECO:0000259" key="6">
    <source>
        <dbReference type="Pfam" id="PF01284"/>
    </source>
</evidence>
<reference evidence="7 8" key="1">
    <citation type="journal article" date="2019" name="Nat. Ecol. Evol.">
        <title>Megaphylogeny resolves global patterns of mushroom evolution.</title>
        <authorList>
            <person name="Varga T."/>
            <person name="Krizsan K."/>
            <person name="Foldi C."/>
            <person name="Dima B."/>
            <person name="Sanchez-Garcia M."/>
            <person name="Sanchez-Ramirez S."/>
            <person name="Szollosi G.J."/>
            <person name="Szarkandi J.G."/>
            <person name="Papp V."/>
            <person name="Albert L."/>
            <person name="Andreopoulos W."/>
            <person name="Angelini C."/>
            <person name="Antonin V."/>
            <person name="Barry K.W."/>
            <person name="Bougher N.L."/>
            <person name="Buchanan P."/>
            <person name="Buyck B."/>
            <person name="Bense V."/>
            <person name="Catcheside P."/>
            <person name="Chovatia M."/>
            <person name="Cooper J."/>
            <person name="Damon W."/>
            <person name="Desjardin D."/>
            <person name="Finy P."/>
            <person name="Geml J."/>
            <person name="Haridas S."/>
            <person name="Hughes K."/>
            <person name="Justo A."/>
            <person name="Karasinski D."/>
            <person name="Kautmanova I."/>
            <person name="Kiss B."/>
            <person name="Kocsube S."/>
            <person name="Kotiranta H."/>
            <person name="LaButti K.M."/>
            <person name="Lechner B.E."/>
            <person name="Liimatainen K."/>
            <person name="Lipzen A."/>
            <person name="Lukacs Z."/>
            <person name="Mihaltcheva S."/>
            <person name="Morgado L.N."/>
            <person name="Niskanen T."/>
            <person name="Noordeloos M.E."/>
            <person name="Ohm R.A."/>
            <person name="Ortiz-Santana B."/>
            <person name="Ovrebo C."/>
            <person name="Racz N."/>
            <person name="Riley R."/>
            <person name="Savchenko A."/>
            <person name="Shiryaev A."/>
            <person name="Soop K."/>
            <person name="Spirin V."/>
            <person name="Szebenyi C."/>
            <person name="Tomsovsky M."/>
            <person name="Tulloss R.E."/>
            <person name="Uehling J."/>
            <person name="Grigoriev I.V."/>
            <person name="Vagvolgyi C."/>
            <person name="Papp T."/>
            <person name="Martin F.M."/>
            <person name="Miettinen O."/>
            <person name="Hibbett D.S."/>
            <person name="Nagy L.G."/>
        </authorList>
    </citation>
    <scope>NUCLEOTIDE SEQUENCE [LARGE SCALE GENOMIC DNA]</scope>
    <source>
        <strain evidence="7 8">FP101781</strain>
    </source>
</reference>
<evidence type="ECO:0000313" key="8">
    <source>
        <dbReference type="Proteomes" id="UP000298030"/>
    </source>
</evidence>
<evidence type="ECO:0000313" key="7">
    <source>
        <dbReference type="EMBL" id="TEB32543.1"/>
    </source>
</evidence>
<evidence type="ECO:0000256" key="4">
    <source>
        <dbReference type="ARBA" id="ARBA00023136"/>
    </source>
</evidence>
<gene>
    <name evidence="7" type="ORF">FA13DRAFT_1687274</name>
</gene>
<dbReference type="AlphaFoldDB" id="A0A4Y7TED6"/>
<comment type="subcellular location">
    <subcellularLocation>
        <location evidence="1">Membrane</location>
        <topology evidence="1">Multi-pass membrane protein</topology>
    </subcellularLocation>
</comment>
<feature type="transmembrane region" description="Helical" evidence="5">
    <location>
        <begin position="55"/>
        <end position="76"/>
    </location>
</feature>
<evidence type="ECO:0000256" key="1">
    <source>
        <dbReference type="ARBA" id="ARBA00004141"/>
    </source>
</evidence>
<keyword evidence="2 5" id="KW-0812">Transmembrane</keyword>
<protein>
    <recommendedName>
        <fullName evidence="6">MARVEL domain-containing protein</fullName>
    </recommendedName>
</protein>
<feature type="transmembrane region" description="Helical" evidence="5">
    <location>
        <begin position="12"/>
        <end position="35"/>
    </location>
</feature>
<keyword evidence="3 5" id="KW-1133">Transmembrane helix</keyword>
<evidence type="ECO:0000256" key="3">
    <source>
        <dbReference type="ARBA" id="ARBA00022989"/>
    </source>
</evidence>
<evidence type="ECO:0000256" key="2">
    <source>
        <dbReference type="ARBA" id="ARBA00022692"/>
    </source>
</evidence>
<dbReference type="STRING" id="71717.A0A4Y7TED6"/>
<keyword evidence="8" id="KW-1185">Reference proteome</keyword>
<evidence type="ECO:0000256" key="5">
    <source>
        <dbReference type="SAM" id="Phobius"/>
    </source>
</evidence>
<sequence length="175" mass="18750">MGVGSDSAIRRAHPVLFGSIVLFSLIEMCISAWLTARYNSRHDYPFGAVRTRVRYILFCSIWTALVGAIFMILFLVTSAGSIMTSVAANFIFLAITFILWIAAAAAITESLGGGLSCSHQNFFAYCGQINAVEGFAWLIWILVTITLIMVIIRGIAAARSGAGYGGGLVGNDNNA</sequence>
<dbReference type="GO" id="GO:0016020">
    <property type="term" value="C:membrane"/>
    <property type="evidence" value="ECO:0007669"/>
    <property type="project" value="UniProtKB-SubCell"/>
</dbReference>
<dbReference type="Proteomes" id="UP000298030">
    <property type="component" value="Unassembled WGS sequence"/>
</dbReference>
<feature type="domain" description="MARVEL" evidence="6">
    <location>
        <begin position="13"/>
        <end position="148"/>
    </location>
</feature>
<dbReference type="Pfam" id="PF01284">
    <property type="entry name" value="MARVEL"/>
    <property type="match status" value="1"/>
</dbReference>
<accession>A0A4Y7TED6</accession>
<proteinExistence type="predicted"/>
<feature type="transmembrane region" description="Helical" evidence="5">
    <location>
        <begin position="88"/>
        <end position="107"/>
    </location>
</feature>
<keyword evidence="4 5" id="KW-0472">Membrane</keyword>
<dbReference type="OrthoDB" id="2117453at2759"/>
<name>A0A4Y7TED6_COPMI</name>
<organism evidence="7 8">
    <name type="scientific">Coprinellus micaceus</name>
    <name type="common">Glistening ink-cap mushroom</name>
    <name type="synonym">Coprinus micaceus</name>
    <dbReference type="NCBI Taxonomy" id="71717"/>
    <lineage>
        <taxon>Eukaryota</taxon>
        <taxon>Fungi</taxon>
        <taxon>Dikarya</taxon>
        <taxon>Basidiomycota</taxon>
        <taxon>Agaricomycotina</taxon>
        <taxon>Agaricomycetes</taxon>
        <taxon>Agaricomycetidae</taxon>
        <taxon>Agaricales</taxon>
        <taxon>Agaricineae</taxon>
        <taxon>Psathyrellaceae</taxon>
        <taxon>Coprinellus</taxon>
    </lineage>
</organism>
<comment type="caution">
    <text evidence="7">The sequence shown here is derived from an EMBL/GenBank/DDBJ whole genome shotgun (WGS) entry which is preliminary data.</text>
</comment>